<evidence type="ECO:0000256" key="5">
    <source>
        <dbReference type="SAM" id="Phobius"/>
    </source>
</evidence>
<protein>
    <recommendedName>
        <fullName evidence="6">Protein kinase domain-containing protein</fullName>
    </recommendedName>
</protein>
<evidence type="ECO:0000256" key="2">
    <source>
        <dbReference type="ARBA" id="ARBA00022840"/>
    </source>
</evidence>
<dbReference type="PANTHER" id="PTHR47989:SF15">
    <property type="entry name" value="SERINE_THREONINE-PROTEIN KINASE PBL7 ISOFORM X1-RELATED"/>
    <property type="match status" value="1"/>
</dbReference>
<dbReference type="Proteomes" id="UP000287651">
    <property type="component" value="Unassembled WGS sequence"/>
</dbReference>
<dbReference type="Pfam" id="PF07714">
    <property type="entry name" value="PK_Tyr_Ser-Thr"/>
    <property type="match status" value="1"/>
</dbReference>
<comment type="caution">
    <text evidence="7">The sequence shown here is derived from an EMBL/GenBank/DDBJ whole genome shotgun (WGS) entry which is preliminary data.</text>
</comment>
<keyword evidence="2 3" id="KW-0067">ATP-binding</keyword>
<dbReference type="PROSITE" id="PS00107">
    <property type="entry name" value="PROTEIN_KINASE_ATP"/>
    <property type="match status" value="1"/>
</dbReference>
<dbReference type="EMBL" id="AMZH03003894">
    <property type="protein sequence ID" value="RRT70821.1"/>
    <property type="molecule type" value="Genomic_DNA"/>
</dbReference>
<keyword evidence="5" id="KW-0812">Transmembrane</keyword>
<reference evidence="7 8" key="1">
    <citation type="journal article" date="2014" name="Agronomy (Basel)">
        <title>A Draft Genome Sequence for Ensete ventricosum, the Drought-Tolerant Tree Against Hunger.</title>
        <authorList>
            <person name="Harrison J."/>
            <person name="Moore K.A."/>
            <person name="Paszkiewicz K."/>
            <person name="Jones T."/>
            <person name="Grant M."/>
            <person name="Ambacheew D."/>
            <person name="Muzemil S."/>
            <person name="Studholme D.J."/>
        </authorList>
    </citation>
    <scope>NUCLEOTIDE SEQUENCE [LARGE SCALE GENOMIC DNA]</scope>
</reference>
<dbReference type="AlphaFoldDB" id="A0A427A3P2"/>
<dbReference type="Gene3D" id="3.30.200.20">
    <property type="entry name" value="Phosphorylase Kinase, domain 1"/>
    <property type="match status" value="1"/>
</dbReference>
<sequence length="480" mass="53109">MTHVNICIAAITNAVFLYDSVQVLLHRKLNVACHDSRDGEEREGGGTEEADKAMAETTRSGEVNNGVSRGPVLADARTFVTQLNLPWREKLFVFPVPLLYDFVVISRSPEGSRAQPTRTVEVTSAILLFYRHQHRIIVAFKREMEEEYRREGGVGLLVIVVLAALSLASLLVAFSYYCYISNKVSKHLNSLSEHPSRFLFFPEQKEKAAPLGGGTGESPVVVSERGVQVFTYKQLHSATGGFGKGSVVGHGSFGAVYRGVLPDGRKVAVKLMDRPGKQGEEEFKMEVELLTRLHSPYLLTLIGHCSDGAHRLLVYEFMANGGLQEHLYPTKGMIIYGVVLLELLTGRVPVDMNRPPGEGVLVTWLLVSIHMVTLNDCTCSRANLITHIFFWLLQAMPCLSDREEVTQIMDPALEGQYSMKDAVQVAAIASMCVQPEADYRPLMADVVQSLVPLVKKRLPKRSSSSSASHACKLLVKPEYH</sequence>
<feature type="transmembrane region" description="Helical" evidence="5">
    <location>
        <begin position="154"/>
        <end position="177"/>
    </location>
</feature>
<dbReference type="GO" id="GO:0005524">
    <property type="term" value="F:ATP binding"/>
    <property type="evidence" value="ECO:0007669"/>
    <property type="project" value="UniProtKB-UniRule"/>
</dbReference>
<keyword evidence="5" id="KW-1133">Transmembrane helix</keyword>
<dbReference type="InterPro" id="IPR011009">
    <property type="entry name" value="Kinase-like_dom_sf"/>
</dbReference>
<dbReference type="Gene3D" id="1.10.510.10">
    <property type="entry name" value="Transferase(Phosphotransferase) domain 1"/>
    <property type="match status" value="1"/>
</dbReference>
<dbReference type="FunFam" id="3.30.200.20:FF:000376">
    <property type="entry name" value="Serine/threonine-protein kinase PBS1"/>
    <property type="match status" value="1"/>
</dbReference>
<dbReference type="InterPro" id="IPR001245">
    <property type="entry name" value="Ser-Thr/Tyr_kinase_cat_dom"/>
</dbReference>
<dbReference type="GO" id="GO:0004672">
    <property type="term" value="F:protein kinase activity"/>
    <property type="evidence" value="ECO:0007669"/>
    <property type="project" value="InterPro"/>
</dbReference>
<feature type="domain" description="Protein kinase" evidence="6">
    <location>
        <begin position="242"/>
        <end position="480"/>
    </location>
</feature>
<organism evidence="7 8">
    <name type="scientific">Ensete ventricosum</name>
    <name type="common">Abyssinian banana</name>
    <name type="synonym">Musa ensete</name>
    <dbReference type="NCBI Taxonomy" id="4639"/>
    <lineage>
        <taxon>Eukaryota</taxon>
        <taxon>Viridiplantae</taxon>
        <taxon>Streptophyta</taxon>
        <taxon>Embryophyta</taxon>
        <taxon>Tracheophyta</taxon>
        <taxon>Spermatophyta</taxon>
        <taxon>Magnoliopsida</taxon>
        <taxon>Liliopsida</taxon>
        <taxon>Zingiberales</taxon>
        <taxon>Musaceae</taxon>
        <taxon>Ensete</taxon>
    </lineage>
</organism>
<evidence type="ECO:0000256" key="4">
    <source>
        <dbReference type="SAM" id="MobiDB-lite"/>
    </source>
</evidence>
<evidence type="ECO:0000313" key="7">
    <source>
        <dbReference type="EMBL" id="RRT70821.1"/>
    </source>
</evidence>
<proteinExistence type="predicted"/>
<name>A0A427A3P2_ENSVE</name>
<dbReference type="PANTHER" id="PTHR47989">
    <property type="entry name" value="OS01G0750732 PROTEIN"/>
    <property type="match status" value="1"/>
</dbReference>
<keyword evidence="5" id="KW-0472">Membrane</keyword>
<dbReference type="PROSITE" id="PS50011">
    <property type="entry name" value="PROTEIN_KINASE_DOM"/>
    <property type="match status" value="1"/>
</dbReference>
<gene>
    <name evidence="7" type="ORF">B296_00036145</name>
</gene>
<evidence type="ECO:0000313" key="8">
    <source>
        <dbReference type="Proteomes" id="UP000287651"/>
    </source>
</evidence>
<feature type="compositionally biased region" description="Basic and acidic residues" evidence="4">
    <location>
        <begin position="36"/>
        <end position="54"/>
    </location>
</feature>
<feature type="binding site" evidence="3">
    <location>
        <position position="277"/>
    </location>
    <ligand>
        <name>ATP</name>
        <dbReference type="ChEBI" id="CHEBI:30616"/>
    </ligand>
</feature>
<dbReference type="InterPro" id="IPR017441">
    <property type="entry name" value="Protein_kinase_ATP_BS"/>
</dbReference>
<evidence type="ECO:0000256" key="3">
    <source>
        <dbReference type="PROSITE-ProRule" id="PRU10141"/>
    </source>
</evidence>
<feature type="region of interest" description="Disordered" evidence="4">
    <location>
        <begin position="36"/>
        <end position="61"/>
    </location>
</feature>
<dbReference type="InterPro" id="IPR000719">
    <property type="entry name" value="Prot_kinase_dom"/>
</dbReference>
<evidence type="ECO:0000259" key="6">
    <source>
        <dbReference type="PROSITE" id="PS50011"/>
    </source>
</evidence>
<dbReference type="SUPFAM" id="SSF56112">
    <property type="entry name" value="Protein kinase-like (PK-like)"/>
    <property type="match status" value="2"/>
</dbReference>
<accession>A0A427A3P2</accession>
<evidence type="ECO:0000256" key="1">
    <source>
        <dbReference type="ARBA" id="ARBA00022741"/>
    </source>
</evidence>
<keyword evidence="1 3" id="KW-0547">Nucleotide-binding</keyword>